<gene>
    <name evidence="4" type="ORF">A2918_02960</name>
</gene>
<dbReference type="Proteomes" id="UP000178227">
    <property type="component" value="Unassembled WGS sequence"/>
</dbReference>
<dbReference type="AlphaFoldDB" id="A0A1F8G9Q8"/>
<dbReference type="InterPro" id="IPR004821">
    <property type="entry name" value="Cyt_trans-like"/>
</dbReference>
<feature type="domain" description="Cytidyltransferase-like" evidence="3">
    <location>
        <begin position="1"/>
        <end position="79"/>
    </location>
</feature>
<accession>A0A1F8G9Q8</accession>
<dbReference type="InterPro" id="IPR050385">
    <property type="entry name" value="Archaeal_FAD_synthase"/>
</dbReference>
<name>A0A1F8G9Q8_9BACT</name>
<dbReference type="PANTHER" id="PTHR43793">
    <property type="entry name" value="FAD SYNTHASE"/>
    <property type="match status" value="1"/>
</dbReference>
<evidence type="ECO:0000313" key="4">
    <source>
        <dbReference type="EMBL" id="OGN22097.1"/>
    </source>
</evidence>
<evidence type="ECO:0000313" key="5">
    <source>
        <dbReference type="Proteomes" id="UP000178227"/>
    </source>
</evidence>
<dbReference type="PANTHER" id="PTHR43793:SF1">
    <property type="entry name" value="FAD SYNTHASE"/>
    <property type="match status" value="1"/>
</dbReference>
<evidence type="ECO:0000259" key="3">
    <source>
        <dbReference type="Pfam" id="PF01467"/>
    </source>
</evidence>
<dbReference type="Gene3D" id="3.40.50.620">
    <property type="entry name" value="HUPs"/>
    <property type="match status" value="1"/>
</dbReference>
<keyword evidence="2" id="KW-0548">Nucleotidyltransferase</keyword>
<dbReference type="GO" id="GO:0016779">
    <property type="term" value="F:nucleotidyltransferase activity"/>
    <property type="evidence" value="ECO:0007669"/>
    <property type="project" value="UniProtKB-KW"/>
</dbReference>
<proteinExistence type="predicted"/>
<dbReference type="SUPFAM" id="SSF52374">
    <property type="entry name" value="Nucleotidylyl transferase"/>
    <property type="match status" value="1"/>
</dbReference>
<evidence type="ECO:0000256" key="1">
    <source>
        <dbReference type="ARBA" id="ARBA00022679"/>
    </source>
</evidence>
<sequence length="313" mass="36051">MLREAKKLGDELVVILNNDHWLKKKKTHILMPQKEREEILRSIKWVDKVVVTSHPKNPKDVSVSKEILRIKPDIFAKGGNRKGEKNVPEAEACKKIGCKIVFNVGPGGNFRYSSLLLAKYVNKVKPARKLNIQKILDELKIKFEKSRIKFPEELRIKTAEIILRLMNRKKNFGLFIILGWQSRWNEYTDMPDAKQDIYKKHHQNLLKHYHGHKHDIETTINFDGAILVDRGGDIIHSGIMIEGLRPKEVANKINPGKFNDLSEQFGFKAKVHLRHLSAISASYIFKNTTVFTVSEESDSLHIFEGGKIVYSII</sequence>
<keyword evidence="1" id="KW-0808">Transferase</keyword>
<protein>
    <recommendedName>
        <fullName evidence="3">Cytidyltransferase-like domain-containing protein</fullName>
    </recommendedName>
</protein>
<dbReference type="Pfam" id="PF01467">
    <property type="entry name" value="CTP_transf_like"/>
    <property type="match status" value="1"/>
</dbReference>
<organism evidence="4 5">
    <name type="scientific">Candidatus Yanofskybacteria bacterium RIFCSPLOWO2_01_FULL_42_49</name>
    <dbReference type="NCBI Taxonomy" id="1802694"/>
    <lineage>
        <taxon>Bacteria</taxon>
        <taxon>Candidatus Yanofskyibacteriota</taxon>
    </lineage>
</organism>
<dbReference type="InterPro" id="IPR036888">
    <property type="entry name" value="DNA_integrity_DisA_N_sf"/>
</dbReference>
<dbReference type="EMBL" id="MGKI01000014">
    <property type="protein sequence ID" value="OGN22097.1"/>
    <property type="molecule type" value="Genomic_DNA"/>
</dbReference>
<comment type="caution">
    <text evidence="4">The sequence shown here is derived from an EMBL/GenBank/DDBJ whole genome shotgun (WGS) entry which is preliminary data.</text>
</comment>
<dbReference type="Gene3D" id="3.40.1700.10">
    <property type="entry name" value="DNA integrity scanning protein, DisA, N-terminal domain"/>
    <property type="match status" value="1"/>
</dbReference>
<dbReference type="SUPFAM" id="SSF143597">
    <property type="entry name" value="YojJ-like"/>
    <property type="match status" value="1"/>
</dbReference>
<reference evidence="4 5" key="1">
    <citation type="journal article" date="2016" name="Nat. Commun.">
        <title>Thousands of microbial genomes shed light on interconnected biogeochemical processes in an aquifer system.</title>
        <authorList>
            <person name="Anantharaman K."/>
            <person name="Brown C.T."/>
            <person name="Hug L.A."/>
            <person name="Sharon I."/>
            <person name="Castelle C.J."/>
            <person name="Probst A.J."/>
            <person name="Thomas B.C."/>
            <person name="Singh A."/>
            <person name="Wilkins M.J."/>
            <person name="Karaoz U."/>
            <person name="Brodie E.L."/>
            <person name="Williams K.H."/>
            <person name="Hubbard S.S."/>
            <person name="Banfield J.F."/>
        </authorList>
    </citation>
    <scope>NUCLEOTIDE SEQUENCE [LARGE SCALE GENOMIC DNA]</scope>
</reference>
<evidence type="ECO:0000256" key="2">
    <source>
        <dbReference type="ARBA" id="ARBA00022695"/>
    </source>
</evidence>
<dbReference type="STRING" id="1802694.A2918_02960"/>
<dbReference type="InterPro" id="IPR014729">
    <property type="entry name" value="Rossmann-like_a/b/a_fold"/>
</dbReference>